<dbReference type="InterPro" id="IPR011611">
    <property type="entry name" value="PfkB_dom"/>
</dbReference>
<evidence type="ECO:0000259" key="6">
    <source>
        <dbReference type="Pfam" id="PF00294"/>
    </source>
</evidence>
<comment type="similarity">
    <text evidence="1">Belongs to the carbohydrate kinase PfkB family.</text>
</comment>
<dbReference type="PANTHER" id="PTHR43085">
    <property type="entry name" value="HEXOKINASE FAMILY MEMBER"/>
    <property type="match status" value="1"/>
</dbReference>
<organism evidence="7 8">
    <name type="scientific">Dunaliella salina</name>
    <name type="common">Green alga</name>
    <name type="synonym">Protococcus salinus</name>
    <dbReference type="NCBI Taxonomy" id="3046"/>
    <lineage>
        <taxon>Eukaryota</taxon>
        <taxon>Viridiplantae</taxon>
        <taxon>Chlorophyta</taxon>
        <taxon>core chlorophytes</taxon>
        <taxon>Chlorophyceae</taxon>
        <taxon>CS clade</taxon>
        <taxon>Chlamydomonadales</taxon>
        <taxon>Dunaliellaceae</taxon>
        <taxon>Dunaliella</taxon>
    </lineage>
</organism>
<keyword evidence="3" id="KW-0547">Nucleotide-binding</keyword>
<comment type="caution">
    <text evidence="7">The sequence shown here is derived from an EMBL/GenBank/DDBJ whole genome shotgun (WGS) entry which is preliminary data.</text>
</comment>
<dbReference type="Gene3D" id="3.40.1190.20">
    <property type="match status" value="1"/>
</dbReference>
<evidence type="ECO:0000313" key="8">
    <source>
        <dbReference type="Proteomes" id="UP000815325"/>
    </source>
</evidence>
<feature type="domain" description="Carbohydrate kinase PfkB" evidence="6">
    <location>
        <begin position="56"/>
        <end position="386"/>
    </location>
</feature>
<reference evidence="7" key="1">
    <citation type="submission" date="2017-08" db="EMBL/GenBank/DDBJ databases">
        <authorList>
            <person name="Polle J.E."/>
            <person name="Barry K."/>
            <person name="Cushman J."/>
            <person name="Schmutz J."/>
            <person name="Tran D."/>
            <person name="Hathwaick L.T."/>
            <person name="Yim W.C."/>
            <person name="Jenkins J."/>
            <person name="Mckie-Krisberg Z.M."/>
            <person name="Prochnik S."/>
            <person name="Lindquist E."/>
            <person name="Dockter R.B."/>
            <person name="Adam C."/>
            <person name="Molina H."/>
            <person name="Bunkerborg J."/>
            <person name="Jin E."/>
            <person name="Buchheim M."/>
            <person name="Magnuson J."/>
        </authorList>
    </citation>
    <scope>NUCLEOTIDE SEQUENCE</scope>
    <source>
        <strain evidence="7">CCAP 19/18</strain>
    </source>
</reference>
<evidence type="ECO:0000256" key="3">
    <source>
        <dbReference type="ARBA" id="ARBA00022741"/>
    </source>
</evidence>
<dbReference type="Proteomes" id="UP000815325">
    <property type="component" value="Unassembled WGS sequence"/>
</dbReference>
<dbReference type="PANTHER" id="PTHR43085:SF1">
    <property type="entry name" value="PSEUDOURIDINE KINASE-RELATED"/>
    <property type="match status" value="1"/>
</dbReference>
<proteinExistence type="inferred from homology"/>
<keyword evidence="8" id="KW-1185">Reference proteome</keyword>
<dbReference type="InterPro" id="IPR050306">
    <property type="entry name" value="PfkB_Carbo_kinase"/>
</dbReference>
<evidence type="ECO:0000256" key="5">
    <source>
        <dbReference type="ARBA" id="ARBA00022840"/>
    </source>
</evidence>
<keyword evidence="5" id="KW-0067">ATP-binding</keyword>
<dbReference type="EMBL" id="MU069926">
    <property type="protein sequence ID" value="KAF5831724.1"/>
    <property type="molecule type" value="Genomic_DNA"/>
</dbReference>
<evidence type="ECO:0000256" key="2">
    <source>
        <dbReference type="ARBA" id="ARBA00022679"/>
    </source>
</evidence>
<sequence>MLIRGMGGREMSCSCHHKKQCRFTSHICVMRRKRSNPFTRHASANDQPHVLGQARTRVVAVGEALFDLIADQKGLPRNKVKSWTPFAGGAICNVATAIGRLGMDVVFVTAMGKDERGDQLLELLKKSGVKTHGVQRRDEPTRDVYVVQDSKGDREFAGFGLPSEQYSDCYLDEQLLPLEDTKTSAVLVTGTLALAHPQARNALKRAVQVAREGNSKVFVDVNWRDVFWTDHDEAKRIIIDYLQQADLLKVSDADLKWLLGIDLSTAFINPCLVSEAFPNTSGILVTAGDEGAAYCFRSPSKVEHSGYIPSFKVKVQETTGAGDAFTAGFIYKLIEDNTCYYYLLQQAGNLDALAADSTKLKEAIVFASAAGALTCTKKGAIDAQPTLDEVMQLFGTSKEWYNFW</sequence>
<dbReference type="Pfam" id="PF00294">
    <property type="entry name" value="PfkB"/>
    <property type="match status" value="1"/>
</dbReference>
<evidence type="ECO:0000256" key="4">
    <source>
        <dbReference type="ARBA" id="ARBA00022777"/>
    </source>
</evidence>
<name>A0ABQ7GAU5_DUNSA</name>
<dbReference type="InterPro" id="IPR029056">
    <property type="entry name" value="Ribokinase-like"/>
</dbReference>
<keyword evidence="2" id="KW-0808">Transferase</keyword>
<dbReference type="CDD" id="cd01167">
    <property type="entry name" value="bac_FRK"/>
    <property type="match status" value="1"/>
</dbReference>
<accession>A0ABQ7GAU5</accession>
<keyword evidence="4" id="KW-0418">Kinase</keyword>
<gene>
    <name evidence="7" type="ORF">DUNSADRAFT_12698</name>
</gene>
<evidence type="ECO:0000256" key="1">
    <source>
        <dbReference type="ARBA" id="ARBA00010688"/>
    </source>
</evidence>
<dbReference type="SUPFAM" id="SSF53613">
    <property type="entry name" value="Ribokinase-like"/>
    <property type="match status" value="1"/>
</dbReference>
<protein>
    <submittedName>
        <fullName evidence="7">Ribokinase-like protein</fullName>
    </submittedName>
</protein>
<evidence type="ECO:0000313" key="7">
    <source>
        <dbReference type="EMBL" id="KAF5831724.1"/>
    </source>
</evidence>